<dbReference type="Pfam" id="PF19867">
    <property type="entry name" value="DUF6340"/>
    <property type="match status" value="1"/>
</dbReference>
<dbReference type="AlphaFoldDB" id="X1Q463"/>
<proteinExistence type="predicted"/>
<evidence type="ECO:0000313" key="1">
    <source>
        <dbReference type="EMBL" id="GAI62998.1"/>
    </source>
</evidence>
<dbReference type="EMBL" id="BARW01000339">
    <property type="protein sequence ID" value="GAI62998.1"/>
    <property type="molecule type" value="Genomic_DNA"/>
</dbReference>
<protein>
    <recommendedName>
        <fullName evidence="2">Tetratricopeptide repeat protein</fullName>
    </recommendedName>
</protein>
<feature type="non-terminal residue" evidence="1">
    <location>
        <position position="294"/>
    </location>
</feature>
<comment type="caution">
    <text evidence="1">The sequence shown here is derived from an EMBL/GenBank/DDBJ whole genome shotgun (WGS) entry which is preliminary data.</text>
</comment>
<reference evidence="1" key="1">
    <citation type="journal article" date="2014" name="Front. Microbiol.">
        <title>High frequency of phylogenetically diverse reductive dehalogenase-homologous genes in deep subseafloor sedimentary metagenomes.</title>
        <authorList>
            <person name="Kawai M."/>
            <person name="Futagami T."/>
            <person name="Toyoda A."/>
            <person name="Takaki Y."/>
            <person name="Nishi S."/>
            <person name="Hori S."/>
            <person name="Arai W."/>
            <person name="Tsubouchi T."/>
            <person name="Morono Y."/>
            <person name="Uchiyama I."/>
            <person name="Ito T."/>
            <person name="Fujiyama A."/>
            <person name="Inagaki F."/>
            <person name="Takami H."/>
        </authorList>
    </citation>
    <scope>NUCLEOTIDE SEQUENCE</scope>
    <source>
        <strain evidence="1">Expedition CK06-06</strain>
    </source>
</reference>
<gene>
    <name evidence="1" type="ORF">S12H4_01631</name>
</gene>
<accession>X1Q463</accession>
<sequence length="294" mass="33708">MIVTKPPSIEIPVDIGRILIANRCLKEEFEKPDEVVKGLIAGEGPVINQAGAKKAVEYVIDDIRYAPGMEPVYTSAVPLVDTLGKKFPQSLDWITVENLCRQYNSDALLSLEVFNTNTYIDYGYYQRRETKDNVKVWSNTTVYNTKIEHIPLARLRVEITAGWRMYYPADKQIVVEELKKHTQLWEFEGKTQKDALRNLPSKMFAVEEAGKLAGIDFSSRLYPKRTTVERVLFIKGSRDFKIANQHLKQRHWKSAATIWKKHTNDPDNKIASAALFNLAVINEMEGNIEEAYRL</sequence>
<evidence type="ECO:0008006" key="2">
    <source>
        <dbReference type="Google" id="ProtNLM"/>
    </source>
</evidence>
<name>X1Q463_9ZZZZ</name>
<dbReference type="InterPro" id="IPR045921">
    <property type="entry name" value="DUF6340"/>
</dbReference>
<organism evidence="1">
    <name type="scientific">marine sediment metagenome</name>
    <dbReference type="NCBI Taxonomy" id="412755"/>
    <lineage>
        <taxon>unclassified sequences</taxon>
        <taxon>metagenomes</taxon>
        <taxon>ecological metagenomes</taxon>
    </lineage>
</organism>